<dbReference type="PROSITE" id="PS51257">
    <property type="entry name" value="PROKAR_LIPOPROTEIN"/>
    <property type="match status" value="1"/>
</dbReference>
<dbReference type="PANTHER" id="PTHR46534">
    <property type="entry name" value="IGGFC_BINDING DOMAIN-CONTAINING PROTEIN"/>
    <property type="match status" value="1"/>
</dbReference>
<feature type="region of interest" description="Disordered" evidence="1">
    <location>
        <begin position="28"/>
        <end position="123"/>
    </location>
</feature>
<accession>A0A9X3J0Q8</accession>
<comment type="caution">
    <text evidence="4">The sequence shown here is derived from an EMBL/GenBank/DDBJ whole genome shotgun (WGS) entry which is preliminary data.</text>
</comment>
<feature type="compositionally biased region" description="Low complexity" evidence="1">
    <location>
        <begin position="28"/>
        <end position="122"/>
    </location>
</feature>
<feature type="chain" id="PRO_5040940120" evidence="2">
    <location>
        <begin position="20"/>
        <end position="649"/>
    </location>
</feature>
<protein>
    <submittedName>
        <fullName evidence="4">IgGFc-binding protein</fullName>
    </submittedName>
</protein>
<dbReference type="AlphaFoldDB" id="A0A9X3J0Q8"/>
<organism evidence="4 5">
    <name type="scientific">Nannocystis pusilla</name>
    <dbReference type="NCBI Taxonomy" id="889268"/>
    <lineage>
        <taxon>Bacteria</taxon>
        <taxon>Pseudomonadati</taxon>
        <taxon>Myxococcota</taxon>
        <taxon>Polyangia</taxon>
        <taxon>Nannocystales</taxon>
        <taxon>Nannocystaceae</taxon>
        <taxon>Nannocystis</taxon>
    </lineage>
</organism>
<evidence type="ECO:0000259" key="3">
    <source>
        <dbReference type="Pfam" id="PF17517"/>
    </source>
</evidence>
<feature type="domain" description="IgGFc-binding protein N-terminal" evidence="3">
    <location>
        <begin position="326"/>
        <end position="629"/>
    </location>
</feature>
<dbReference type="InterPro" id="IPR035234">
    <property type="entry name" value="IgGFc-bd_N"/>
</dbReference>
<dbReference type="Pfam" id="PF17517">
    <property type="entry name" value="IgGFc_binding"/>
    <property type="match status" value="1"/>
</dbReference>
<dbReference type="RefSeq" id="WP_267775287.1">
    <property type="nucleotide sequence ID" value="NZ_JAPNKE010000002.1"/>
</dbReference>
<dbReference type="EMBL" id="JAPNKE010000002">
    <property type="protein sequence ID" value="MCY1011967.1"/>
    <property type="molecule type" value="Genomic_DNA"/>
</dbReference>
<keyword evidence="2" id="KW-0732">Signal</keyword>
<sequence>MLRLRHYALLALPLAAACGDDGSTVASATLSTTSPDSATAGPTTDTAGPTTDAPTTGTPTTDGGSESATGTTAATTVVTTDDTTAGPQTSTTDATTSTTDATTSTTDNVSASETTDSSTSTTGNPACLEDQIVCDGNTAQVCDGQGGFKSEEECPVTCAPGIGCTECVPGDSQCVGNDVQKCSESGTWEAFETCDGLQGLACDADVGACLGACAGLGLSYIGCDYYPTVLQQHDSYNTAPSAEYAVAVANTSDQAAQVTVTRGANQITQVMVAPMSVQLIVLPWVNELTKGQGPSVLVTDGAYRLRSTRPVTVYQYNPLKATTTNDASLLLPVNTWTGNYLVAAWPTWTFTPGTNYPGFYAVVANQDNTKVTLTPSTTGKIVQAGGGVAANGAGVVTLNADDVLQVMSGVGGDLTGTIVSADKPVQVFGGQECTNVPLNVTACDHLEETMFPIETLAKEYVVVPPVQVPNDQLDKAQIVRVIASEDNTTLVFTPDQPVNKVLAKAGDFVELATTTAKFVVTADKKILVSQYMVGQDGGYGTSDPAMLLAVNPLQWRKNYLFHAQPSWTANYVDVLAPKNATVTVDGAAVGNWQAVGATNYQVAHIKLNNNGTGNHTVVGDVGVGIGVYGVQSYGSYWYPGGLDLDILPQ</sequence>
<name>A0A9X3J0Q8_9BACT</name>
<gene>
    <name evidence="4" type="ORF">OV079_41775</name>
</gene>
<reference evidence="4" key="1">
    <citation type="submission" date="2022-11" db="EMBL/GenBank/DDBJ databases">
        <title>Minimal conservation of predation-associated metabolite biosynthetic gene clusters underscores biosynthetic potential of Myxococcota including descriptions for ten novel species: Archangium lansinium sp. nov., Myxococcus landrumus sp. nov., Nannocystis bai.</title>
        <authorList>
            <person name="Ahearne A."/>
            <person name="Stevens C."/>
            <person name="Phillips K."/>
        </authorList>
    </citation>
    <scope>NUCLEOTIDE SEQUENCE</scope>
    <source>
        <strain evidence="4">Na p29</strain>
    </source>
</reference>
<evidence type="ECO:0000313" key="5">
    <source>
        <dbReference type="Proteomes" id="UP001150924"/>
    </source>
</evidence>
<evidence type="ECO:0000313" key="4">
    <source>
        <dbReference type="EMBL" id="MCY1011967.1"/>
    </source>
</evidence>
<evidence type="ECO:0000256" key="1">
    <source>
        <dbReference type="SAM" id="MobiDB-lite"/>
    </source>
</evidence>
<dbReference type="Proteomes" id="UP001150924">
    <property type="component" value="Unassembled WGS sequence"/>
</dbReference>
<evidence type="ECO:0000256" key="2">
    <source>
        <dbReference type="SAM" id="SignalP"/>
    </source>
</evidence>
<dbReference type="PANTHER" id="PTHR46534:SF1">
    <property type="entry name" value="IGGFC-BINDING PROTEIN N-TERMINAL DOMAIN-CONTAINING PROTEIN"/>
    <property type="match status" value="1"/>
</dbReference>
<feature type="signal peptide" evidence="2">
    <location>
        <begin position="1"/>
        <end position="19"/>
    </location>
</feature>
<keyword evidence="5" id="KW-1185">Reference proteome</keyword>
<proteinExistence type="predicted"/>